<name>A0ABY7C2K3_9HYPH</name>
<accession>A0ABY7C2K3</accession>
<keyword evidence="2" id="KW-1185">Reference proteome</keyword>
<evidence type="ECO:0000313" key="1">
    <source>
        <dbReference type="EMBL" id="WAP69570.1"/>
    </source>
</evidence>
<dbReference type="EMBL" id="CP114029">
    <property type="protein sequence ID" value="WAP69570.1"/>
    <property type="molecule type" value="Genomic_DNA"/>
</dbReference>
<sequence length="414" mass="43916">MHLLFLSSLLPDGVATTGFEIANAAIIAAYRRQGVRLTIAGFRRDGARPAEDGEIDLGTIVLENAAATSRQKALWLLGALASGRTVSAEKLARHSRDSLMRRLAEAGPIDGFVLNSVQMPIAYPFLATDKPSIFIAHNVEHRSAGENAANAADPVNRLLYRREARILRREEARICREAAVVHTLSGDDRIGLGLAADNRAVPLALSIGRDGATADDGKRQHDVGLIGTWSWAPNRVGLDWFLERVVPLLPADVTVAIAGRIDGPPQNMPANVRFVGRVPDAQDFVRGSRVVALATKGGTGVQLKTIETFEEGLPAVATPAALRGIDAVPDNVRVADDPQAFADGIAELVAAERAGGELRLDGARFAARQLAALDAGIARGLAIFAAAAGKPSLTMLPDCARAAEPSEVVERISW</sequence>
<gene>
    <name evidence="1" type="ORF">OH818_04820</name>
</gene>
<evidence type="ECO:0000313" key="2">
    <source>
        <dbReference type="Proteomes" id="UP001164020"/>
    </source>
</evidence>
<dbReference type="Pfam" id="PF13692">
    <property type="entry name" value="Glyco_trans_1_4"/>
    <property type="match status" value="1"/>
</dbReference>
<dbReference type="EC" id="2.4.-.-" evidence="1"/>
<dbReference type="SUPFAM" id="SSF53756">
    <property type="entry name" value="UDP-Glycosyltransferase/glycogen phosphorylase"/>
    <property type="match status" value="1"/>
</dbReference>
<dbReference type="Proteomes" id="UP001164020">
    <property type="component" value="Chromosome"/>
</dbReference>
<dbReference type="GO" id="GO:0016757">
    <property type="term" value="F:glycosyltransferase activity"/>
    <property type="evidence" value="ECO:0007669"/>
    <property type="project" value="UniProtKB-KW"/>
</dbReference>
<keyword evidence="1" id="KW-0808">Transferase</keyword>
<protein>
    <submittedName>
        <fullName evidence="1">Glycosyltransferase</fullName>
        <ecNumber evidence="1">2.4.-.-</ecNumber>
    </submittedName>
</protein>
<dbReference type="Gene3D" id="3.40.50.2000">
    <property type="entry name" value="Glycogen Phosphorylase B"/>
    <property type="match status" value="1"/>
</dbReference>
<dbReference type="RefSeq" id="WP_268882007.1">
    <property type="nucleotide sequence ID" value="NZ_CP114029.1"/>
</dbReference>
<proteinExistence type="predicted"/>
<reference evidence="1" key="1">
    <citation type="submission" date="2022-12" db="EMBL/GenBank/DDBJ databases">
        <title>Jiella pelagia sp. nov., isolated from phosphonate enriched culture of Northwest Pacific surface seawater.</title>
        <authorList>
            <person name="Shin D.Y."/>
            <person name="Hwang C.Y."/>
        </authorList>
    </citation>
    <scope>NUCLEOTIDE SEQUENCE</scope>
    <source>
        <strain evidence="1">HL-NP1</strain>
    </source>
</reference>
<organism evidence="1 2">
    <name type="scientific">Jiella pelagia</name>
    <dbReference type="NCBI Taxonomy" id="2986949"/>
    <lineage>
        <taxon>Bacteria</taxon>
        <taxon>Pseudomonadati</taxon>
        <taxon>Pseudomonadota</taxon>
        <taxon>Alphaproteobacteria</taxon>
        <taxon>Hyphomicrobiales</taxon>
        <taxon>Aurantimonadaceae</taxon>
        <taxon>Jiella</taxon>
    </lineage>
</organism>
<keyword evidence="1" id="KW-0328">Glycosyltransferase</keyword>